<evidence type="ECO:0000313" key="2">
    <source>
        <dbReference type="EMBL" id="QHT91413.1"/>
    </source>
</evidence>
<name>A0A6C0IIQ4_9ZZZZ</name>
<evidence type="ECO:0000256" key="1">
    <source>
        <dbReference type="SAM" id="Phobius"/>
    </source>
</evidence>
<feature type="transmembrane region" description="Helical" evidence="1">
    <location>
        <begin position="30"/>
        <end position="51"/>
    </location>
</feature>
<proteinExistence type="predicted"/>
<protein>
    <submittedName>
        <fullName evidence="2">Uncharacterized protein</fullName>
    </submittedName>
</protein>
<dbReference type="EMBL" id="MN740165">
    <property type="protein sequence ID" value="QHT91413.1"/>
    <property type="molecule type" value="Genomic_DNA"/>
</dbReference>
<feature type="transmembrane region" description="Helical" evidence="1">
    <location>
        <begin position="6"/>
        <end position="23"/>
    </location>
</feature>
<dbReference type="AlphaFoldDB" id="A0A6C0IIQ4"/>
<accession>A0A6C0IIQ4</accession>
<keyword evidence="1" id="KW-1133">Transmembrane helix</keyword>
<reference evidence="2" key="1">
    <citation type="journal article" date="2020" name="Nature">
        <title>Giant virus diversity and host interactions through global metagenomics.</title>
        <authorList>
            <person name="Schulz F."/>
            <person name="Roux S."/>
            <person name="Paez-Espino D."/>
            <person name="Jungbluth S."/>
            <person name="Walsh D.A."/>
            <person name="Denef V.J."/>
            <person name="McMahon K.D."/>
            <person name="Konstantinidis K.T."/>
            <person name="Eloe-Fadrosh E.A."/>
            <person name="Kyrpides N.C."/>
            <person name="Woyke T."/>
        </authorList>
    </citation>
    <scope>NUCLEOTIDE SEQUENCE</scope>
    <source>
        <strain evidence="2">GVMAG-M-3300023184-77</strain>
    </source>
</reference>
<organism evidence="2">
    <name type="scientific">viral metagenome</name>
    <dbReference type="NCBI Taxonomy" id="1070528"/>
    <lineage>
        <taxon>unclassified sequences</taxon>
        <taxon>metagenomes</taxon>
        <taxon>organismal metagenomes</taxon>
    </lineage>
</organism>
<keyword evidence="1" id="KW-0812">Transmembrane</keyword>
<sequence length="167" mass="18632">MELSFIFYLFAAFIIIPGTYFVLSNQKKFVAAIIACIGLIVLFVLFGIQLYTVQGDYVTSPATMTWPPSINMCPDFLSLYKVSEKYYCVDTAGVSKISGELEKFNPTNAAGITTTPQSKQLFNIFADETNDETRRNNIKNECIRTGVTWEGVYDGINGYTNTIPKPS</sequence>
<keyword evidence="1" id="KW-0472">Membrane</keyword>